<organism evidence="3 4">
    <name type="scientific">Candidatus Taylorbacteria bacterium RIFCSPLOWO2_12_FULL_43_20</name>
    <dbReference type="NCBI Taxonomy" id="1802332"/>
    <lineage>
        <taxon>Bacteria</taxon>
        <taxon>Candidatus Tayloriibacteriota</taxon>
    </lineage>
</organism>
<protein>
    <submittedName>
        <fullName evidence="3">Uncharacterized protein</fullName>
    </submittedName>
</protein>
<sequence length="143" mass="15123">MKKSLLIFLMIAALSIPLVSGAQAIQGSGSSGCPPAGSEGIPNPLKGGCDLYALIKLIINEVVLPIGAVLAVFFVIYSGFLMVTAGGNEERLKKAKTTFLYTLIGTAILLGAWVIAEGIERTIKQISKPAYNIMIDRESIAKK</sequence>
<reference evidence="3 4" key="1">
    <citation type="journal article" date="2016" name="Nat. Commun.">
        <title>Thousands of microbial genomes shed light on interconnected biogeochemical processes in an aquifer system.</title>
        <authorList>
            <person name="Anantharaman K."/>
            <person name="Brown C.T."/>
            <person name="Hug L.A."/>
            <person name="Sharon I."/>
            <person name="Castelle C.J."/>
            <person name="Probst A.J."/>
            <person name="Thomas B.C."/>
            <person name="Singh A."/>
            <person name="Wilkins M.J."/>
            <person name="Karaoz U."/>
            <person name="Brodie E.L."/>
            <person name="Williams K.H."/>
            <person name="Hubbard S.S."/>
            <person name="Banfield J.F."/>
        </authorList>
    </citation>
    <scope>NUCLEOTIDE SEQUENCE [LARGE SCALE GENOMIC DNA]</scope>
</reference>
<proteinExistence type="predicted"/>
<comment type="caution">
    <text evidence="3">The sequence shown here is derived from an EMBL/GenBank/DDBJ whole genome shotgun (WGS) entry which is preliminary data.</text>
</comment>
<keyword evidence="2" id="KW-0732">Signal</keyword>
<evidence type="ECO:0000313" key="3">
    <source>
        <dbReference type="EMBL" id="OHA42174.1"/>
    </source>
</evidence>
<keyword evidence="1" id="KW-0472">Membrane</keyword>
<dbReference type="InterPro" id="IPR043993">
    <property type="entry name" value="T4SS_pilin"/>
</dbReference>
<name>A0A1G2P1H0_9BACT</name>
<keyword evidence="1" id="KW-1133">Transmembrane helix</keyword>
<dbReference type="Proteomes" id="UP000177269">
    <property type="component" value="Unassembled WGS sequence"/>
</dbReference>
<evidence type="ECO:0000256" key="2">
    <source>
        <dbReference type="SAM" id="SignalP"/>
    </source>
</evidence>
<feature type="chain" id="PRO_5009583819" evidence="2">
    <location>
        <begin position="25"/>
        <end position="143"/>
    </location>
</feature>
<evidence type="ECO:0000256" key="1">
    <source>
        <dbReference type="SAM" id="Phobius"/>
    </source>
</evidence>
<gene>
    <name evidence="3" type="ORF">A3G52_00255</name>
</gene>
<feature type="transmembrane region" description="Helical" evidence="1">
    <location>
        <begin position="98"/>
        <end position="116"/>
    </location>
</feature>
<dbReference type="AlphaFoldDB" id="A0A1G2P1H0"/>
<feature type="transmembrane region" description="Helical" evidence="1">
    <location>
        <begin position="62"/>
        <end position="86"/>
    </location>
</feature>
<accession>A0A1G2P1H0</accession>
<dbReference type="EMBL" id="MHSK01000017">
    <property type="protein sequence ID" value="OHA42174.1"/>
    <property type="molecule type" value="Genomic_DNA"/>
</dbReference>
<dbReference type="PROSITE" id="PS51257">
    <property type="entry name" value="PROKAR_LIPOPROTEIN"/>
    <property type="match status" value="1"/>
</dbReference>
<feature type="signal peptide" evidence="2">
    <location>
        <begin position="1"/>
        <end position="24"/>
    </location>
</feature>
<evidence type="ECO:0000313" key="4">
    <source>
        <dbReference type="Proteomes" id="UP000177269"/>
    </source>
</evidence>
<dbReference type="Pfam" id="PF18895">
    <property type="entry name" value="T4SS_pilin"/>
    <property type="match status" value="1"/>
</dbReference>
<keyword evidence="1" id="KW-0812">Transmembrane</keyword>